<evidence type="ECO:0000256" key="4">
    <source>
        <dbReference type="ARBA" id="ARBA00023125"/>
    </source>
</evidence>
<dbReference type="GO" id="GO:0090575">
    <property type="term" value="C:RNA polymerase II transcription regulator complex"/>
    <property type="evidence" value="ECO:0007669"/>
    <property type="project" value="TreeGrafter"/>
</dbReference>
<feature type="region of interest" description="Disordered" evidence="9">
    <location>
        <begin position="1"/>
        <end position="70"/>
    </location>
</feature>
<evidence type="ECO:0000313" key="12">
    <source>
        <dbReference type="RefSeq" id="XP_019617413.1"/>
    </source>
</evidence>
<dbReference type="SUPFAM" id="SSF47459">
    <property type="entry name" value="HLH, helix-loop-helix DNA-binding domain"/>
    <property type="match status" value="1"/>
</dbReference>
<feature type="domain" description="BHLH" evidence="10">
    <location>
        <begin position="76"/>
        <end position="127"/>
    </location>
</feature>
<keyword evidence="7" id="KW-0539">Nucleus</keyword>
<evidence type="ECO:0000313" key="11">
    <source>
        <dbReference type="Proteomes" id="UP000515135"/>
    </source>
</evidence>
<evidence type="ECO:0000256" key="1">
    <source>
        <dbReference type="ARBA" id="ARBA00007628"/>
    </source>
</evidence>
<dbReference type="GO" id="GO:0003677">
    <property type="term" value="F:DNA binding"/>
    <property type="evidence" value="ECO:0007669"/>
    <property type="project" value="UniProtKB-KW"/>
</dbReference>
<dbReference type="AlphaFoldDB" id="A0A6P4XZ44"/>
<accession>A0A6P4XZ44</accession>
<keyword evidence="3" id="KW-0805">Transcription regulation</keyword>
<evidence type="ECO:0000256" key="6">
    <source>
        <dbReference type="ARBA" id="ARBA00023163"/>
    </source>
</evidence>
<dbReference type="PANTHER" id="PTHR10328">
    <property type="entry name" value="PROTEIN MAX MYC-ASSOCIATED FACTOR X"/>
    <property type="match status" value="1"/>
</dbReference>
<dbReference type="InterPro" id="IPR036638">
    <property type="entry name" value="HLH_DNA-bd_sf"/>
</dbReference>
<gene>
    <name evidence="12" type="primary">LOC109464778</name>
</gene>
<dbReference type="GO" id="GO:0046983">
    <property type="term" value="F:protein dimerization activity"/>
    <property type="evidence" value="ECO:0007669"/>
    <property type="project" value="InterPro"/>
</dbReference>
<dbReference type="Proteomes" id="UP000515135">
    <property type="component" value="Unplaced"/>
</dbReference>
<feature type="compositionally biased region" description="Basic and acidic residues" evidence="9">
    <location>
        <begin position="59"/>
        <end position="70"/>
    </location>
</feature>
<evidence type="ECO:0000256" key="9">
    <source>
        <dbReference type="SAM" id="MobiDB-lite"/>
    </source>
</evidence>
<dbReference type="PANTHER" id="PTHR10328:SF3">
    <property type="entry name" value="PROTEIN MAX"/>
    <property type="match status" value="1"/>
</dbReference>
<protein>
    <recommendedName>
        <fullName evidence="2">Protein max</fullName>
    </recommendedName>
    <alternativeName>
        <fullName evidence="8">Myc-associated factor X</fullName>
    </alternativeName>
</protein>
<dbReference type="InterPro" id="IPR011598">
    <property type="entry name" value="bHLH_dom"/>
</dbReference>
<keyword evidence="6" id="KW-0804">Transcription</keyword>
<evidence type="ECO:0000256" key="3">
    <source>
        <dbReference type="ARBA" id="ARBA00023015"/>
    </source>
</evidence>
<evidence type="ECO:0000256" key="5">
    <source>
        <dbReference type="ARBA" id="ARBA00023159"/>
    </source>
</evidence>
<evidence type="ECO:0000259" key="10">
    <source>
        <dbReference type="PROSITE" id="PS50888"/>
    </source>
</evidence>
<reference evidence="12" key="1">
    <citation type="submission" date="2025-08" db="UniProtKB">
        <authorList>
            <consortium name="RefSeq"/>
        </authorList>
    </citation>
    <scope>IDENTIFICATION</scope>
    <source>
        <tissue evidence="12">Gonad</tissue>
    </source>
</reference>
<dbReference type="RefSeq" id="XP_019617413.1">
    <property type="nucleotide sequence ID" value="XM_019761854.1"/>
</dbReference>
<dbReference type="OrthoDB" id="8964853at2759"/>
<evidence type="ECO:0000256" key="8">
    <source>
        <dbReference type="ARBA" id="ARBA00029944"/>
    </source>
</evidence>
<dbReference type="KEGG" id="bbel:109464778"/>
<dbReference type="SMART" id="SM00353">
    <property type="entry name" value="HLH"/>
    <property type="match status" value="1"/>
</dbReference>
<keyword evidence="11" id="KW-1185">Reference proteome</keyword>
<keyword evidence="5" id="KW-0010">Activator</keyword>
<dbReference type="Gene3D" id="4.10.280.10">
    <property type="entry name" value="Helix-loop-helix DNA-binding domain"/>
    <property type="match status" value="1"/>
</dbReference>
<dbReference type="GO" id="GO:0045944">
    <property type="term" value="P:positive regulation of transcription by RNA polymerase II"/>
    <property type="evidence" value="ECO:0007669"/>
    <property type="project" value="TreeGrafter"/>
</dbReference>
<dbReference type="GeneID" id="109464778"/>
<keyword evidence="4" id="KW-0238">DNA-binding</keyword>
<comment type="similarity">
    <text evidence="1">Belongs to the MAX family.</text>
</comment>
<sequence length="188" mass="21096">MSGSSDHESTSDPGTSGSSSGTSTPSLEQEDSNPPPTTTGLDITKEEEKLNHNSLEQLDPNRKTPDLEQEHEHVLLRKATHKLSEKKRRKAINKRYDDLKSLLPGMKGLTHSKQVILKKAFHYVESLKADSRLNQGVIRELAIERERNIALEAEHKHWQEKLQLLRQQKGLPPLTPEELQGVMSGAIS</sequence>
<organism evidence="11 12">
    <name type="scientific">Branchiostoma belcheri</name>
    <name type="common">Amphioxus</name>
    <dbReference type="NCBI Taxonomy" id="7741"/>
    <lineage>
        <taxon>Eukaryota</taxon>
        <taxon>Metazoa</taxon>
        <taxon>Chordata</taxon>
        <taxon>Cephalochordata</taxon>
        <taxon>Leptocardii</taxon>
        <taxon>Amphioxiformes</taxon>
        <taxon>Branchiostomatidae</taxon>
        <taxon>Branchiostoma</taxon>
    </lineage>
</organism>
<feature type="compositionally biased region" description="Low complexity" evidence="9">
    <location>
        <begin position="11"/>
        <end position="26"/>
    </location>
</feature>
<dbReference type="Pfam" id="PF00010">
    <property type="entry name" value="HLH"/>
    <property type="match status" value="1"/>
</dbReference>
<proteinExistence type="inferred from homology"/>
<name>A0A6P4XZ44_BRABE</name>
<dbReference type="GO" id="GO:0003700">
    <property type="term" value="F:DNA-binding transcription factor activity"/>
    <property type="evidence" value="ECO:0007669"/>
    <property type="project" value="TreeGrafter"/>
</dbReference>
<evidence type="ECO:0000256" key="7">
    <source>
        <dbReference type="ARBA" id="ARBA00023242"/>
    </source>
</evidence>
<evidence type="ECO:0000256" key="2">
    <source>
        <dbReference type="ARBA" id="ARBA00017633"/>
    </source>
</evidence>
<feature type="compositionally biased region" description="Basic and acidic residues" evidence="9">
    <location>
        <begin position="1"/>
        <end position="10"/>
    </location>
</feature>
<dbReference type="PROSITE" id="PS50888">
    <property type="entry name" value="BHLH"/>
    <property type="match status" value="1"/>
</dbReference>